<dbReference type="EnsemblPlants" id="Bo06666s010.1">
    <property type="protein sequence ID" value="Bo06666s010.1"/>
    <property type="gene ID" value="Bo06666s010"/>
</dbReference>
<name>A0A0D2ZXV5_BRAOL</name>
<dbReference type="eggNOG" id="KOG0052">
    <property type="taxonomic scope" value="Eukaryota"/>
</dbReference>
<dbReference type="InterPro" id="IPR027417">
    <property type="entry name" value="P-loop_NTPase"/>
</dbReference>
<evidence type="ECO:0000313" key="2">
    <source>
        <dbReference type="Proteomes" id="UP000032141"/>
    </source>
</evidence>
<dbReference type="STRING" id="109376.A0A0D2ZXV5"/>
<dbReference type="Gene3D" id="3.40.50.300">
    <property type="entry name" value="P-loop containing nucleotide triphosphate hydrolases"/>
    <property type="match status" value="1"/>
</dbReference>
<accession>A0A0D2ZXV5</accession>
<dbReference type="AlphaFoldDB" id="A0A0D2ZXV5"/>
<dbReference type="OMA" id="CGCHLCT"/>
<dbReference type="Proteomes" id="UP000032141">
    <property type="component" value="Unassembled WGS sequence"/>
</dbReference>
<dbReference type="Gene3D" id="2.40.30.10">
    <property type="entry name" value="Translation factors"/>
    <property type="match status" value="1"/>
</dbReference>
<protein>
    <submittedName>
        <fullName evidence="1">Uncharacterized protein</fullName>
    </submittedName>
</protein>
<sequence>MIETSINLDWYNGPTLLEVFDQINEPKRPSDKSGTVPVGRVEHGCGCHLCTLASVLDMIRDGCIKIQKQIK</sequence>
<reference evidence="1" key="1">
    <citation type="journal article" date="2014" name="Genome Biol.">
        <title>Transcriptome and methylome profiling reveals relics of genome dominance in the mesopolyploid Brassica oleracea.</title>
        <authorList>
            <person name="Parkin I.A."/>
            <person name="Koh C."/>
            <person name="Tang H."/>
            <person name="Robinson S.J."/>
            <person name="Kagale S."/>
            <person name="Clarke W.E."/>
            <person name="Town C.D."/>
            <person name="Nixon J."/>
            <person name="Krishnakumar V."/>
            <person name="Bidwell S.L."/>
            <person name="Denoeud F."/>
            <person name="Belcram H."/>
            <person name="Links M.G."/>
            <person name="Just J."/>
            <person name="Clarke C."/>
            <person name="Bender T."/>
            <person name="Huebert T."/>
            <person name="Mason A.S."/>
            <person name="Pires J.C."/>
            <person name="Barker G."/>
            <person name="Moore J."/>
            <person name="Walley P.G."/>
            <person name="Manoli S."/>
            <person name="Batley J."/>
            <person name="Edwards D."/>
            <person name="Nelson M.N."/>
            <person name="Wang X."/>
            <person name="Paterson A.H."/>
            <person name="King G."/>
            <person name="Bancroft I."/>
            <person name="Chalhoub B."/>
            <person name="Sharpe A.G."/>
        </authorList>
    </citation>
    <scope>NUCLEOTIDE SEQUENCE [LARGE SCALE GENOMIC DNA]</scope>
    <source>
        <strain evidence="1">cv. TO1000</strain>
    </source>
</reference>
<dbReference type="HOGENOM" id="CLU_2743577_0_0_1"/>
<proteinExistence type="predicted"/>
<organism evidence="1 2">
    <name type="scientific">Brassica oleracea var. oleracea</name>
    <dbReference type="NCBI Taxonomy" id="109376"/>
    <lineage>
        <taxon>Eukaryota</taxon>
        <taxon>Viridiplantae</taxon>
        <taxon>Streptophyta</taxon>
        <taxon>Embryophyta</taxon>
        <taxon>Tracheophyta</taxon>
        <taxon>Spermatophyta</taxon>
        <taxon>Magnoliopsida</taxon>
        <taxon>eudicotyledons</taxon>
        <taxon>Gunneridae</taxon>
        <taxon>Pentapetalae</taxon>
        <taxon>rosids</taxon>
        <taxon>malvids</taxon>
        <taxon>Brassicales</taxon>
        <taxon>Brassicaceae</taxon>
        <taxon>Brassiceae</taxon>
        <taxon>Brassica</taxon>
    </lineage>
</organism>
<keyword evidence="2" id="KW-1185">Reference proteome</keyword>
<dbReference type="Gramene" id="Bo06666s010.1">
    <property type="protein sequence ID" value="Bo06666s010.1"/>
    <property type="gene ID" value="Bo06666s010"/>
</dbReference>
<reference evidence="1" key="2">
    <citation type="submission" date="2015-06" db="UniProtKB">
        <authorList>
            <consortium name="EnsemblPlants"/>
        </authorList>
    </citation>
    <scope>IDENTIFICATION</scope>
</reference>
<evidence type="ECO:0000313" key="1">
    <source>
        <dbReference type="EnsemblPlants" id="Bo06666s010.1"/>
    </source>
</evidence>